<dbReference type="RefSeq" id="WP_089083389.1">
    <property type="nucleotide sequence ID" value="NZ_AP018823.1"/>
</dbReference>
<dbReference type="STRING" id="332411.VI06_11525"/>
<organism evidence="1 2">
    <name type="scientific">Aquitalea magnusonii</name>
    <dbReference type="NCBI Taxonomy" id="332411"/>
    <lineage>
        <taxon>Bacteria</taxon>
        <taxon>Pseudomonadati</taxon>
        <taxon>Pseudomonadota</taxon>
        <taxon>Betaproteobacteria</taxon>
        <taxon>Neisseriales</taxon>
        <taxon>Chromobacteriaceae</taxon>
        <taxon>Aquitalea</taxon>
    </lineage>
</organism>
<protein>
    <submittedName>
        <fullName evidence="1">Predicted ATPase</fullName>
    </submittedName>
</protein>
<dbReference type="KEGG" id="amah:DLM_1786"/>
<dbReference type="Gene3D" id="3.40.50.300">
    <property type="entry name" value="P-loop containing nucleotide triphosphate hydrolases"/>
    <property type="match status" value="1"/>
</dbReference>
<proteinExistence type="predicted"/>
<keyword evidence="2" id="KW-1185">Reference proteome</keyword>
<dbReference type="Proteomes" id="UP000198290">
    <property type="component" value="Chromosome"/>
</dbReference>
<dbReference type="EMBL" id="AP018823">
    <property type="protein sequence ID" value="BBF85402.1"/>
    <property type="molecule type" value="Genomic_DNA"/>
</dbReference>
<sequence>MAGSDNKAHIEAVMGASGCGKSHYIKGCIKKAKPHRLIIWDAREEYGDFATPTASLNDLLKGLRSGKRLRLAYRPKTMDEKLLKSKFEAVCKLVFAAGNLTFIAEELSDVTSASWAPGPWRQISTQGRHRGLTVYGTSQRPASIDKHFLGNATHVRTHRLNYQTDRQVLAQFLDIPLEKVVALREYGWIMRDMGKGEISTG</sequence>
<dbReference type="AlphaFoldDB" id="A0A3G9GH25"/>
<reference evidence="2" key="1">
    <citation type="journal article" date="2017" name="Biotechnol. Biofuels">
        <title>Evaluation of environmental bacterial communities as a factor affecting the growth of duckweed Lemna minor.</title>
        <authorList>
            <person name="Ishizawa H."/>
            <person name="Kuroda M."/>
            <person name="Morikawa M."/>
            <person name="Ike M."/>
        </authorList>
    </citation>
    <scope>NUCLEOTIDE SEQUENCE [LARGE SCALE GENOMIC DNA]</scope>
    <source>
        <strain evidence="2">H3</strain>
    </source>
</reference>
<accession>A0A3G9GH25</accession>
<dbReference type="OrthoDB" id="8588365at2"/>
<reference evidence="2" key="3">
    <citation type="journal article" date="2017" name="Plant Physiol. Biochem.">
        <title>Differential oxidative and antioxidative response of duckweed Lemna minor toward plant growth promoting/inhibiting bacteria.</title>
        <authorList>
            <person name="Ishizawa H."/>
            <person name="Kuroda M."/>
            <person name="Morikawa M."/>
            <person name="Ike M."/>
        </authorList>
    </citation>
    <scope>NUCLEOTIDE SEQUENCE [LARGE SCALE GENOMIC DNA]</scope>
    <source>
        <strain evidence="2">H3</strain>
    </source>
</reference>
<dbReference type="SUPFAM" id="SSF52540">
    <property type="entry name" value="P-loop containing nucleoside triphosphate hydrolases"/>
    <property type="match status" value="1"/>
</dbReference>
<gene>
    <name evidence="1" type="ORF">DLM_1786</name>
</gene>
<evidence type="ECO:0000313" key="2">
    <source>
        <dbReference type="Proteomes" id="UP000198290"/>
    </source>
</evidence>
<reference evidence="1 2" key="2">
    <citation type="journal article" date="2017" name="Genome Announc.">
        <title>Draft genome sequence of Aquitalea magnusonii strain H3, a plant growth-promoting bacterium of duckweed Lemna minor.</title>
        <authorList>
            <person name="Ishizawa H."/>
            <person name="Kuroda M."/>
            <person name="Ike M."/>
        </authorList>
    </citation>
    <scope>NUCLEOTIDE SEQUENCE [LARGE SCALE GENOMIC DNA]</scope>
    <source>
        <strain evidence="1 2">H3</strain>
    </source>
</reference>
<dbReference type="InterPro" id="IPR027417">
    <property type="entry name" value="P-loop_NTPase"/>
</dbReference>
<name>A0A3G9GH25_9NEIS</name>
<evidence type="ECO:0000313" key="1">
    <source>
        <dbReference type="EMBL" id="BBF85402.1"/>
    </source>
</evidence>